<gene>
    <name evidence="8" type="ORF">DIT97_07205</name>
</gene>
<dbReference type="AlphaFoldDB" id="A0A3D3R249"/>
<evidence type="ECO:0000313" key="8">
    <source>
        <dbReference type="EMBL" id="HCO22839.1"/>
    </source>
</evidence>
<dbReference type="InterPro" id="IPR014331">
    <property type="entry name" value="RNA_pol_sigma70_ECF_RHOBA"/>
</dbReference>
<dbReference type="Pfam" id="PF04297">
    <property type="entry name" value="UPF0122"/>
    <property type="match status" value="1"/>
</dbReference>
<proteinExistence type="inferred from homology"/>
<accession>A0A3D3R249</accession>
<reference evidence="8 9" key="1">
    <citation type="journal article" date="2018" name="Nat. Biotechnol.">
        <title>A standardized bacterial taxonomy based on genome phylogeny substantially revises the tree of life.</title>
        <authorList>
            <person name="Parks D.H."/>
            <person name="Chuvochina M."/>
            <person name="Waite D.W."/>
            <person name="Rinke C."/>
            <person name="Skarshewski A."/>
            <person name="Chaumeil P.A."/>
            <person name="Hugenholtz P."/>
        </authorList>
    </citation>
    <scope>NUCLEOTIDE SEQUENCE [LARGE SCALE GENOMIC DNA]</scope>
    <source>
        <strain evidence="8">UBA9375</strain>
    </source>
</reference>
<evidence type="ECO:0000259" key="7">
    <source>
        <dbReference type="Pfam" id="PF04542"/>
    </source>
</evidence>
<dbReference type="InterPro" id="IPR007627">
    <property type="entry name" value="RNA_pol_sigma70_r2"/>
</dbReference>
<evidence type="ECO:0000256" key="2">
    <source>
        <dbReference type="ARBA" id="ARBA00010641"/>
    </source>
</evidence>
<comment type="function">
    <text evidence="6">Might take part in the signal recognition particle (SRP) pathway. This is inferred from the conservation of its genetic proximity to ftsY/ffh. May be a regulatory protein.</text>
</comment>
<dbReference type="GO" id="GO:0006352">
    <property type="term" value="P:DNA-templated transcription initiation"/>
    <property type="evidence" value="ECO:0007669"/>
    <property type="project" value="InterPro"/>
</dbReference>
<dbReference type="EMBL" id="DQAY01000045">
    <property type="protein sequence ID" value="HCO22839.1"/>
    <property type="molecule type" value="Genomic_DNA"/>
</dbReference>
<evidence type="ECO:0000256" key="3">
    <source>
        <dbReference type="ARBA" id="ARBA00023015"/>
    </source>
</evidence>
<dbReference type="Gene3D" id="1.10.10.10">
    <property type="entry name" value="Winged helix-like DNA-binding domain superfamily/Winged helix DNA-binding domain"/>
    <property type="match status" value="1"/>
</dbReference>
<dbReference type="PANTHER" id="PTHR43133:SF51">
    <property type="entry name" value="RNA POLYMERASE SIGMA FACTOR"/>
    <property type="match status" value="1"/>
</dbReference>
<dbReference type="NCBIfam" id="TIGR02937">
    <property type="entry name" value="sigma70-ECF"/>
    <property type="match status" value="1"/>
</dbReference>
<dbReference type="SUPFAM" id="SSF88659">
    <property type="entry name" value="Sigma3 and sigma4 domains of RNA polymerase sigma factors"/>
    <property type="match status" value="1"/>
</dbReference>
<protein>
    <recommendedName>
        <fullName evidence="7">RNA polymerase sigma-70 region 2 domain-containing protein</fullName>
    </recommendedName>
</protein>
<keyword evidence="4" id="KW-0731">Sigma factor</keyword>
<dbReference type="Gene3D" id="1.10.1740.10">
    <property type="match status" value="1"/>
</dbReference>
<dbReference type="NCBIfam" id="TIGR02989">
    <property type="entry name" value="Sig-70_gvs1"/>
    <property type="match status" value="1"/>
</dbReference>
<dbReference type="InterPro" id="IPR036388">
    <property type="entry name" value="WH-like_DNA-bd_sf"/>
</dbReference>
<dbReference type="Proteomes" id="UP000263642">
    <property type="component" value="Unassembled WGS sequence"/>
</dbReference>
<evidence type="ECO:0000313" key="9">
    <source>
        <dbReference type="Proteomes" id="UP000263642"/>
    </source>
</evidence>
<sequence length="178" mass="21067">MKMAVATDRTTEFIMLFSRHSQRIYRFIRSLVDNRTDAEEIYQNTCTVLWSKFDAFEPGSNFWAWSCQIVRYEVLNYRRRQNLERNIFSNEFYNRVAESAMVTVDELDQQQAALSVCFELLSQRQKEVLEKIYEPDASPSSVAQDLKRTPNAIYKTLKRAHDLLFSCIQRRLHSGDLF</sequence>
<evidence type="ECO:0000256" key="1">
    <source>
        <dbReference type="ARBA" id="ARBA00008720"/>
    </source>
</evidence>
<dbReference type="PANTHER" id="PTHR43133">
    <property type="entry name" value="RNA POLYMERASE ECF-TYPE SIGMA FACTO"/>
    <property type="match status" value="1"/>
</dbReference>
<dbReference type="Pfam" id="PF04542">
    <property type="entry name" value="Sigma70_r2"/>
    <property type="match status" value="1"/>
</dbReference>
<dbReference type="GO" id="GO:0016987">
    <property type="term" value="F:sigma factor activity"/>
    <property type="evidence" value="ECO:0007669"/>
    <property type="project" value="UniProtKB-KW"/>
</dbReference>
<dbReference type="SUPFAM" id="SSF88946">
    <property type="entry name" value="Sigma2 domain of RNA polymerase sigma factors"/>
    <property type="match status" value="1"/>
</dbReference>
<evidence type="ECO:0000256" key="5">
    <source>
        <dbReference type="ARBA" id="ARBA00023163"/>
    </source>
</evidence>
<dbReference type="InterPro" id="IPR039425">
    <property type="entry name" value="RNA_pol_sigma-70-like"/>
</dbReference>
<comment type="similarity">
    <text evidence="1">Belongs to the UPF0122 family.</text>
</comment>
<comment type="similarity">
    <text evidence="2">Belongs to the sigma-70 factor family. ECF subfamily.</text>
</comment>
<dbReference type="InterPro" id="IPR007394">
    <property type="entry name" value="UPF0122"/>
</dbReference>
<name>A0A3D3R249_9PLAN</name>
<evidence type="ECO:0000256" key="6">
    <source>
        <dbReference type="ARBA" id="ARBA00024764"/>
    </source>
</evidence>
<dbReference type="InterPro" id="IPR013325">
    <property type="entry name" value="RNA_pol_sigma_r2"/>
</dbReference>
<feature type="domain" description="RNA polymerase sigma-70 region 2" evidence="7">
    <location>
        <begin position="16"/>
        <end position="82"/>
    </location>
</feature>
<organism evidence="8 9">
    <name type="scientific">Gimesia maris</name>
    <dbReference type="NCBI Taxonomy" id="122"/>
    <lineage>
        <taxon>Bacteria</taxon>
        <taxon>Pseudomonadati</taxon>
        <taxon>Planctomycetota</taxon>
        <taxon>Planctomycetia</taxon>
        <taxon>Planctomycetales</taxon>
        <taxon>Planctomycetaceae</taxon>
        <taxon>Gimesia</taxon>
    </lineage>
</organism>
<evidence type="ECO:0000256" key="4">
    <source>
        <dbReference type="ARBA" id="ARBA00023082"/>
    </source>
</evidence>
<comment type="caution">
    <text evidence="8">The sequence shown here is derived from an EMBL/GenBank/DDBJ whole genome shotgun (WGS) entry which is preliminary data.</text>
</comment>
<keyword evidence="3" id="KW-0805">Transcription regulation</keyword>
<dbReference type="InterPro" id="IPR013324">
    <property type="entry name" value="RNA_pol_sigma_r3/r4-like"/>
</dbReference>
<keyword evidence="5" id="KW-0804">Transcription</keyword>
<dbReference type="InterPro" id="IPR014284">
    <property type="entry name" value="RNA_pol_sigma-70_dom"/>
</dbReference>